<comment type="function">
    <text evidence="7">Binds to sigma F and blocks its ability to form an RNA polymerase holoenzyme (E-sigma F). Phosphorylates SpoIIAA on a serine residue. This phosphorylation may enable SpoIIAA to act as an anti-anti-sigma factor that counteracts SpoIIAB and thus releases sigma F from inhibition.</text>
</comment>
<dbReference type="GO" id="GO:0004674">
    <property type="term" value="F:protein serine/threonine kinase activity"/>
    <property type="evidence" value="ECO:0007669"/>
    <property type="project" value="UniProtKB-KW"/>
</dbReference>
<dbReference type="PANTHER" id="PTHR35526">
    <property type="entry name" value="ANTI-SIGMA-F FACTOR RSBW-RELATED"/>
    <property type="match status" value="1"/>
</dbReference>
<dbReference type="GO" id="GO:0030436">
    <property type="term" value="P:asexual sporulation"/>
    <property type="evidence" value="ECO:0007669"/>
    <property type="project" value="UniProtKB-UniRule"/>
</dbReference>
<evidence type="ECO:0000256" key="1">
    <source>
        <dbReference type="ARBA" id="ARBA00022527"/>
    </source>
</evidence>
<dbReference type="EMBL" id="DVMU01000133">
    <property type="protein sequence ID" value="HIU34095.1"/>
    <property type="molecule type" value="Genomic_DNA"/>
</dbReference>
<name>A0A9D1IBW4_9FIRM</name>
<comment type="catalytic activity">
    <reaction evidence="7">
        <text>L-seryl-[protein] + ATP = O-phospho-L-seryl-[protein] + ADP + H(+)</text>
        <dbReference type="Rhea" id="RHEA:17989"/>
        <dbReference type="Rhea" id="RHEA-COMP:9863"/>
        <dbReference type="Rhea" id="RHEA-COMP:11604"/>
        <dbReference type="ChEBI" id="CHEBI:15378"/>
        <dbReference type="ChEBI" id="CHEBI:29999"/>
        <dbReference type="ChEBI" id="CHEBI:30616"/>
        <dbReference type="ChEBI" id="CHEBI:83421"/>
        <dbReference type="ChEBI" id="CHEBI:456216"/>
        <dbReference type="EC" id="2.7.11.1"/>
    </reaction>
</comment>
<dbReference type="GO" id="GO:0042174">
    <property type="term" value="P:negative regulation of sporulation resulting in formation of a cellular spore"/>
    <property type="evidence" value="ECO:0007669"/>
    <property type="project" value="InterPro"/>
</dbReference>
<keyword evidence="1 7" id="KW-0723">Serine/threonine-protein kinase</keyword>
<keyword evidence="5 7" id="KW-0067">ATP-binding</keyword>
<evidence type="ECO:0000256" key="5">
    <source>
        <dbReference type="ARBA" id="ARBA00022840"/>
    </source>
</evidence>
<accession>A0A9D1IBW4</accession>
<dbReference type="InterPro" id="IPR050267">
    <property type="entry name" value="Anti-sigma-factor_SerPK"/>
</dbReference>
<keyword evidence="6 7" id="KW-0749">Sporulation</keyword>
<evidence type="ECO:0000256" key="2">
    <source>
        <dbReference type="ARBA" id="ARBA00022679"/>
    </source>
</evidence>
<organism evidence="9 10">
    <name type="scientific">Candidatus Pullichristensenella excrementigallinarum</name>
    <dbReference type="NCBI Taxonomy" id="2840907"/>
    <lineage>
        <taxon>Bacteria</taxon>
        <taxon>Bacillati</taxon>
        <taxon>Bacillota</taxon>
        <taxon>Clostridia</taxon>
        <taxon>Candidatus Pullichristensenella</taxon>
    </lineage>
</organism>
<dbReference type="AlphaFoldDB" id="A0A9D1IBW4"/>
<proteinExistence type="inferred from homology"/>
<evidence type="ECO:0000256" key="3">
    <source>
        <dbReference type="ARBA" id="ARBA00022741"/>
    </source>
</evidence>
<dbReference type="InterPro" id="IPR010194">
    <property type="entry name" value="Anti-sigma_F"/>
</dbReference>
<evidence type="ECO:0000313" key="9">
    <source>
        <dbReference type="EMBL" id="HIU34095.1"/>
    </source>
</evidence>
<keyword evidence="4 7" id="KW-0418">Kinase</keyword>
<gene>
    <name evidence="7" type="primary">spoIIAB</name>
    <name evidence="9" type="ORF">IAB02_05980</name>
</gene>
<protein>
    <recommendedName>
        <fullName evidence="7">Anti-sigma F factor</fullName>
        <ecNumber evidence="7">2.7.11.1</ecNumber>
    </recommendedName>
    <alternativeName>
        <fullName evidence="7">Stage II sporulation protein AB</fullName>
    </alternativeName>
</protein>
<dbReference type="Gene3D" id="3.30.565.10">
    <property type="entry name" value="Histidine kinase-like ATPase, C-terminal domain"/>
    <property type="match status" value="1"/>
</dbReference>
<dbReference type="HAMAP" id="MF_00637">
    <property type="entry name" value="Anti_sigma_F"/>
    <property type="match status" value="1"/>
</dbReference>
<reference evidence="9" key="2">
    <citation type="journal article" date="2021" name="PeerJ">
        <title>Extensive microbial diversity within the chicken gut microbiome revealed by metagenomics and culture.</title>
        <authorList>
            <person name="Gilroy R."/>
            <person name="Ravi A."/>
            <person name="Getino M."/>
            <person name="Pursley I."/>
            <person name="Horton D.L."/>
            <person name="Alikhan N.F."/>
            <person name="Baker D."/>
            <person name="Gharbi K."/>
            <person name="Hall N."/>
            <person name="Watson M."/>
            <person name="Adriaenssens E.M."/>
            <person name="Foster-Nyarko E."/>
            <person name="Jarju S."/>
            <person name="Secka A."/>
            <person name="Antonio M."/>
            <person name="Oren A."/>
            <person name="Chaudhuri R.R."/>
            <person name="La Ragione R."/>
            <person name="Hildebrand F."/>
            <person name="Pallen M.J."/>
        </authorList>
    </citation>
    <scope>NUCLEOTIDE SEQUENCE</scope>
    <source>
        <strain evidence="9">ChiHcec3-11533</strain>
    </source>
</reference>
<dbReference type="SUPFAM" id="SSF55874">
    <property type="entry name" value="ATPase domain of HSP90 chaperone/DNA topoisomerase II/histidine kinase"/>
    <property type="match status" value="1"/>
</dbReference>
<evidence type="ECO:0000259" key="8">
    <source>
        <dbReference type="SMART" id="SM00387"/>
    </source>
</evidence>
<comment type="similarity">
    <text evidence="7">Belongs to the anti-sigma-factor family.</text>
</comment>
<dbReference type="Proteomes" id="UP000824072">
    <property type="component" value="Unassembled WGS sequence"/>
</dbReference>
<reference evidence="9" key="1">
    <citation type="submission" date="2020-10" db="EMBL/GenBank/DDBJ databases">
        <authorList>
            <person name="Gilroy R."/>
        </authorList>
    </citation>
    <scope>NUCLEOTIDE SEQUENCE</scope>
    <source>
        <strain evidence="9">ChiHcec3-11533</strain>
    </source>
</reference>
<keyword evidence="3 7" id="KW-0547">Nucleotide-binding</keyword>
<dbReference type="GO" id="GO:0016989">
    <property type="term" value="F:sigma factor antagonist activity"/>
    <property type="evidence" value="ECO:0007669"/>
    <property type="project" value="InterPro"/>
</dbReference>
<evidence type="ECO:0000313" key="10">
    <source>
        <dbReference type="Proteomes" id="UP000824072"/>
    </source>
</evidence>
<dbReference type="GO" id="GO:0030435">
    <property type="term" value="P:sporulation resulting in formation of a cellular spore"/>
    <property type="evidence" value="ECO:0007669"/>
    <property type="project" value="UniProtKB-KW"/>
</dbReference>
<comment type="catalytic activity">
    <reaction evidence="7">
        <text>L-threonyl-[protein] + ATP = O-phospho-L-threonyl-[protein] + ADP + H(+)</text>
        <dbReference type="Rhea" id="RHEA:46608"/>
        <dbReference type="Rhea" id="RHEA-COMP:11060"/>
        <dbReference type="Rhea" id="RHEA-COMP:11605"/>
        <dbReference type="ChEBI" id="CHEBI:15378"/>
        <dbReference type="ChEBI" id="CHEBI:30013"/>
        <dbReference type="ChEBI" id="CHEBI:30616"/>
        <dbReference type="ChEBI" id="CHEBI:61977"/>
        <dbReference type="ChEBI" id="CHEBI:456216"/>
        <dbReference type="EC" id="2.7.11.1"/>
    </reaction>
</comment>
<evidence type="ECO:0000256" key="6">
    <source>
        <dbReference type="ARBA" id="ARBA00022969"/>
    </source>
</evidence>
<dbReference type="GO" id="GO:0005524">
    <property type="term" value="F:ATP binding"/>
    <property type="evidence" value="ECO:0007669"/>
    <property type="project" value="UniProtKB-KW"/>
</dbReference>
<dbReference type="InterPro" id="IPR003594">
    <property type="entry name" value="HATPase_dom"/>
</dbReference>
<dbReference type="InterPro" id="IPR036890">
    <property type="entry name" value="HATPase_C_sf"/>
</dbReference>
<dbReference type="Pfam" id="PF13581">
    <property type="entry name" value="HATPase_c_2"/>
    <property type="match status" value="1"/>
</dbReference>
<comment type="caution">
    <text evidence="9">The sequence shown here is derived from an EMBL/GenBank/DDBJ whole genome shotgun (WGS) entry which is preliminary data.</text>
</comment>
<evidence type="ECO:0000256" key="4">
    <source>
        <dbReference type="ARBA" id="ARBA00022777"/>
    </source>
</evidence>
<evidence type="ECO:0000256" key="7">
    <source>
        <dbReference type="HAMAP-Rule" id="MF_00637"/>
    </source>
</evidence>
<keyword evidence="2 7" id="KW-0808">Transferase</keyword>
<sequence length="150" mass="16327">MKNEMRIDFPASPKNEALARMVISAFVLPLNPTIEQLADVKTAVSEAVTNAIVHGYPEGGGSVRLKAVLYEDDTLLVDICDTGIGIEDVERARTPFFTTAESDERSGMGFTVMESFMDSVSVKSKPGQGTTVRLTKRLQAPETYPSARRA</sequence>
<feature type="domain" description="Histidine kinase/HSP90-like ATPase" evidence="8">
    <location>
        <begin position="35"/>
        <end position="140"/>
    </location>
</feature>
<dbReference type="EC" id="2.7.11.1" evidence="7"/>
<dbReference type="NCBIfam" id="TIGR01925">
    <property type="entry name" value="spIIAB"/>
    <property type="match status" value="1"/>
</dbReference>
<dbReference type="PANTHER" id="PTHR35526:SF3">
    <property type="entry name" value="ANTI-SIGMA-F FACTOR RSBW"/>
    <property type="match status" value="1"/>
</dbReference>
<dbReference type="SMART" id="SM00387">
    <property type="entry name" value="HATPase_c"/>
    <property type="match status" value="1"/>
</dbReference>